<dbReference type="SMART" id="SM00454">
    <property type="entry name" value="SAM"/>
    <property type="match status" value="1"/>
</dbReference>
<dbReference type="PANTHER" id="PTHR10627:SF74">
    <property type="entry name" value="OS08G0526500 PROTEIN"/>
    <property type="match status" value="1"/>
</dbReference>
<evidence type="ECO:0000313" key="5">
    <source>
        <dbReference type="RefSeq" id="XP_016499169.1"/>
    </source>
</evidence>
<keyword evidence="1" id="KW-0677">Repeat</keyword>
<proteinExistence type="predicted"/>
<protein>
    <submittedName>
        <fullName evidence="5">Uncharacterized protein LOC107817806 isoform X1</fullName>
    </submittedName>
    <submittedName>
        <fullName evidence="5">Uncharacterized protein isoform X1</fullName>
    </submittedName>
</protein>
<dbReference type="PROSITE" id="PS50105">
    <property type="entry name" value="SAM_DOMAIN"/>
    <property type="match status" value="1"/>
</dbReference>
<dbReference type="STRING" id="4097.A0A1S4CDY5"/>
<reference evidence="4" key="1">
    <citation type="journal article" date="2014" name="Nat. Commun.">
        <title>The tobacco genome sequence and its comparison with those of tomato and potato.</title>
        <authorList>
            <person name="Sierro N."/>
            <person name="Battey J.N."/>
            <person name="Ouadi S."/>
            <person name="Bakaher N."/>
            <person name="Bovet L."/>
            <person name="Willig A."/>
            <person name="Goepfert S."/>
            <person name="Peitsch M.C."/>
            <person name="Ivanov N.V."/>
        </authorList>
    </citation>
    <scope>NUCLEOTIDE SEQUENCE [LARGE SCALE GENOMIC DNA]</scope>
</reference>
<evidence type="ECO:0000256" key="2">
    <source>
        <dbReference type="SAM" id="MobiDB-lite"/>
    </source>
</evidence>
<organism evidence="4 5">
    <name type="scientific">Nicotiana tabacum</name>
    <name type="common">Common tobacco</name>
    <dbReference type="NCBI Taxonomy" id="4097"/>
    <lineage>
        <taxon>Eukaryota</taxon>
        <taxon>Viridiplantae</taxon>
        <taxon>Streptophyta</taxon>
        <taxon>Embryophyta</taxon>
        <taxon>Tracheophyta</taxon>
        <taxon>Spermatophyta</taxon>
        <taxon>Magnoliopsida</taxon>
        <taxon>eudicotyledons</taxon>
        <taxon>Gunneridae</taxon>
        <taxon>Pentapetalae</taxon>
        <taxon>asterids</taxon>
        <taxon>lamiids</taxon>
        <taxon>Solanales</taxon>
        <taxon>Solanaceae</taxon>
        <taxon>Nicotianoideae</taxon>
        <taxon>Nicotianeae</taxon>
        <taxon>Nicotiana</taxon>
    </lineage>
</organism>
<sequence>MSRPQVTITLGRSGQKVVKRSSASQGTGFGQQRLSGGKRSLGETYKTDSEDPSLSLRKRVREYGGAGNRAGNSGYGGPNDVRVGQNDLRLKLIRRRRQKEIILEIEKRKKEQHKMMAENVRSAEQSHRKLVTVGQRSSGASELHQMEAMRSSYASQTYGGVRPRSPNRLAKDSREILSPSNITAAQHVLSIRPAETSRAVGMLRADLNPSSLKGLTPMTMRSTLDAGKSMLGLSSANGSMLQSSYPDQPPVTVVSLLNSLGLGKYAIHFQAEEIDMAALKQMGDRDLKELGIPMGPRKKILLAMLPQNKRAMTQVVGR</sequence>
<dbReference type="GO" id="GO:0005737">
    <property type="term" value="C:cytoplasm"/>
    <property type="evidence" value="ECO:0000318"/>
    <property type="project" value="GO_Central"/>
</dbReference>
<dbReference type="GeneID" id="107817806"/>
<dbReference type="GO" id="GO:0004620">
    <property type="term" value="F:phospholipase activity"/>
    <property type="evidence" value="ECO:0000318"/>
    <property type="project" value="GO_Central"/>
</dbReference>
<dbReference type="PANTHER" id="PTHR10627">
    <property type="entry name" value="SCP160"/>
    <property type="match status" value="1"/>
</dbReference>
<name>A0A1S4CDY5_TOBAC</name>
<feature type="compositionally biased region" description="Polar residues" evidence="2">
    <location>
        <begin position="1"/>
        <end position="12"/>
    </location>
</feature>
<dbReference type="SMR" id="A0A1S4CDY5"/>
<dbReference type="SUPFAM" id="SSF47769">
    <property type="entry name" value="SAM/Pointed domain"/>
    <property type="match status" value="1"/>
</dbReference>
<evidence type="ECO:0000256" key="1">
    <source>
        <dbReference type="ARBA" id="ARBA00022737"/>
    </source>
</evidence>
<dbReference type="RefSeq" id="XP_016499169.1">
    <property type="nucleotide sequence ID" value="XM_016643683.1"/>
</dbReference>
<dbReference type="Gene3D" id="1.10.150.50">
    <property type="entry name" value="Transcription Factor, Ets-1"/>
    <property type="match status" value="1"/>
</dbReference>
<dbReference type="KEGG" id="nta:107817806"/>
<dbReference type="RefSeq" id="XP_016499169.1">
    <property type="nucleotide sequence ID" value="XM_016643683.2"/>
</dbReference>
<evidence type="ECO:0000313" key="4">
    <source>
        <dbReference type="Proteomes" id="UP000790787"/>
    </source>
</evidence>
<evidence type="ECO:0000259" key="3">
    <source>
        <dbReference type="PROSITE" id="PS50105"/>
    </source>
</evidence>
<feature type="compositionally biased region" description="Polar residues" evidence="2">
    <location>
        <begin position="21"/>
        <end position="34"/>
    </location>
</feature>
<dbReference type="PaxDb" id="4097-A0A1S4CDY5"/>
<dbReference type="OrthoDB" id="76949at2759"/>
<dbReference type="Pfam" id="PF00536">
    <property type="entry name" value="SAM_1"/>
    <property type="match status" value="1"/>
</dbReference>
<dbReference type="AlphaFoldDB" id="A0A1S4CDY5"/>
<dbReference type="InterPro" id="IPR001660">
    <property type="entry name" value="SAM"/>
</dbReference>
<dbReference type="InterPro" id="IPR013761">
    <property type="entry name" value="SAM/pointed_sf"/>
</dbReference>
<keyword evidence="4" id="KW-1185">Reference proteome</keyword>
<feature type="region of interest" description="Disordered" evidence="2">
    <location>
        <begin position="1"/>
        <end position="53"/>
    </location>
</feature>
<feature type="domain" description="SAM" evidence="3">
    <location>
        <begin position="252"/>
        <end position="311"/>
    </location>
</feature>
<accession>A0A1S4CDY5</accession>
<reference evidence="5" key="2">
    <citation type="submission" date="2025-08" db="UniProtKB">
        <authorList>
            <consortium name="RefSeq"/>
        </authorList>
    </citation>
    <scope>IDENTIFICATION</scope>
    <source>
        <tissue evidence="5">Leaf</tissue>
    </source>
</reference>
<gene>
    <name evidence="5" type="primary">LOC107817806</name>
</gene>
<dbReference type="Proteomes" id="UP000790787">
    <property type="component" value="Chromosome 17"/>
</dbReference>